<protein>
    <recommendedName>
        <fullName evidence="2">Ribosome-binding factor A</fullName>
    </recommendedName>
</protein>
<evidence type="ECO:0008006" key="2">
    <source>
        <dbReference type="Google" id="ProtNLM"/>
    </source>
</evidence>
<dbReference type="GO" id="GO:0043024">
    <property type="term" value="F:ribosomal small subunit binding"/>
    <property type="evidence" value="ECO:0007669"/>
    <property type="project" value="TreeGrafter"/>
</dbReference>
<dbReference type="HAMAP" id="MF_00003">
    <property type="entry name" value="RbfA"/>
    <property type="match status" value="1"/>
</dbReference>
<dbReference type="PANTHER" id="PTHR33515:SF1">
    <property type="entry name" value="RIBOSOME-BINDING FACTOR A, CHLOROPLASTIC-RELATED"/>
    <property type="match status" value="1"/>
</dbReference>
<evidence type="ECO:0000313" key="1">
    <source>
        <dbReference type="EMBL" id="SUZ91970.1"/>
    </source>
</evidence>
<name>A0A381RJG9_9ZZZZ</name>
<dbReference type="Pfam" id="PF02033">
    <property type="entry name" value="RBFA"/>
    <property type="match status" value="1"/>
</dbReference>
<dbReference type="SUPFAM" id="SSF89919">
    <property type="entry name" value="Ribosome-binding factor A, RbfA"/>
    <property type="match status" value="1"/>
</dbReference>
<dbReference type="Gene3D" id="3.30.300.20">
    <property type="match status" value="1"/>
</dbReference>
<dbReference type="EMBL" id="UINC01002021">
    <property type="protein sequence ID" value="SUZ91970.1"/>
    <property type="molecule type" value="Genomic_DNA"/>
</dbReference>
<accession>A0A381RJG9</accession>
<dbReference type="GO" id="GO:0005829">
    <property type="term" value="C:cytosol"/>
    <property type="evidence" value="ECO:0007669"/>
    <property type="project" value="TreeGrafter"/>
</dbReference>
<reference evidence="1" key="1">
    <citation type="submission" date="2018-05" db="EMBL/GenBank/DDBJ databases">
        <authorList>
            <person name="Lanie J.A."/>
            <person name="Ng W.-L."/>
            <person name="Kazmierczak K.M."/>
            <person name="Andrzejewski T.M."/>
            <person name="Davidsen T.M."/>
            <person name="Wayne K.J."/>
            <person name="Tettelin H."/>
            <person name="Glass J.I."/>
            <person name="Rusch D."/>
            <person name="Podicherti R."/>
            <person name="Tsui H.-C.T."/>
            <person name="Winkler M.E."/>
        </authorList>
    </citation>
    <scope>NUCLEOTIDE SEQUENCE</scope>
</reference>
<gene>
    <name evidence="1" type="ORF">METZ01_LOCUS44824</name>
</gene>
<organism evidence="1">
    <name type="scientific">marine metagenome</name>
    <dbReference type="NCBI Taxonomy" id="408172"/>
    <lineage>
        <taxon>unclassified sequences</taxon>
        <taxon>metagenomes</taxon>
        <taxon>ecological metagenomes</taxon>
    </lineage>
</organism>
<proteinExistence type="inferred from homology"/>
<dbReference type="GO" id="GO:0006364">
    <property type="term" value="P:rRNA processing"/>
    <property type="evidence" value="ECO:0007669"/>
    <property type="project" value="InterPro"/>
</dbReference>
<dbReference type="InterPro" id="IPR000238">
    <property type="entry name" value="RbfA"/>
</dbReference>
<sequence length="118" mass="13834">MDRVSNQVLDVLSGILIKNIDLSYLGFVTFSHVDVAPDLRSAKVYYSVLGRKKSDQEINIEINKKRKAFKKYMSPELHFKHVPDLRFYLDESFTYGDKINKLFHEINKHKTKDDSEHS</sequence>
<dbReference type="InterPro" id="IPR023799">
    <property type="entry name" value="RbfA_dom_sf"/>
</dbReference>
<dbReference type="AlphaFoldDB" id="A0A381RJG9"/>
<dbReference type="NCBIfam" id="TIGR00082">
    <property type="entry name" value="rbfA"/>
    <property type="match status" value="1"/>
</dbReference>
<dbReference type="InterPro" id="IPR015946">
    <property type="entry name" value="KH_dom-like_a/b"/>
</dbReference>
<dbReference type="PANTHER" id="PTHR33515">
    <property type="entry name" value="RIBOSOME-BINDING FACTOR A, CHLOROPLASTIC-RELATED"/>
    <property type="match status" value="1"/>
</dbReference>